<feature type="domain" description="Thiamine pyrophosphate enzyme N-terminal TPP-binding" evidence="6">
    <location>
        <begin position="11"/>
        <end position="122"/>
    </location>
</feature>
<dbReference type="PANTHER" id="PTHR18968">
    <property type="entry name" value="THIAMINE PYROPHOSPHATE ENZYMES"/>
    <property type="match status" value="1"/>
</dbReference>
<keyword evidence="2 3" id="KW-0786">Thiamine pyrophosphate</keyword>
<evidence type="ECO:0000313" key="7">
    <source>
        <dbReference type="EMBL" id="QUF03769.1"/>
    </source>
</evidence>
<name>A0AA45R3H7_9PSEU</name>
<dbReference type="Proteomes" id="UP000677152">
    <property type="component" value="Chromosome"/>
</dbReference>
<sequence length="556" mass="57176">MSEDGVDCWSAVADVLAATGCSSVFGLPSDEPGLLDAADAHPGLRAWRIGDQRTAACAAAGHAMVSGRPVALAVNSGPGFANALAGLLEASSLAVPLVLITTSVPSEGVGRGGFQHVDQQRMLAPLTSWQYEARSAEVLTWAVERAVRLAVDGRAGITAVEIADEVLRAPVPAPVGVRPVLPLRSTPSEDALERATALLDGARRPVVLAGGGCRWSAGSGPAVVGLAERLGAPVLTTAAGRGVVPETHPLALGLVGLYTTPPAGEVLAEADALLVLGSRLEETARMGWDAWRSTPTVQVDKSAAAFGEGCSPEVALLGDVALTAGALTARVAVRDRAPWSERVRGVALAQEECARASFARSPVRAAVRLAQRELGRLAVVVQDNGLHDMWSYHYPVLRVEEGTTVVCPGEQTLMGFGLAASVGASAGAPEGSVCAVFTGDSAFRLSAGALESLREQGSGVVVVVFDDAGFGWPRRLRLAVGADTRVTEVSGGPTADELAAVHGGWGATARTEAELVAALRTARDRAVRGGFSVVRVPAADDDVPVGVLEMEREGHA</sequence>
<dbReference type="InterPro" id="IPR012001">
    <property type="entry name" value="Thiamin_PyroP_enz_TPP-bd_dom"/>
</dbReference>
<dbReference type="Pfam" id="PF00205">
    <property type="entry name" value="TPP_enzyme_M"/>
    <property type="match status" value="1"/>
</dbReference>
<evidence type="ECO:0000259" key="4">
    <source>
        <dbReference type="Pfam" id="PF00205"/>
    </source>
</evidence>
<dbReference type="InterPro" id="IPR012000">
    <property type="entry name" value="Thiamin_PyroP_enz_cen_dom"/>
</dbReference>
<dbReference type="GO" id="GO:0005948">
    <property type="term" value="C:acetolactate synthase complex"/>
    <property type="evidence" value="ECO:0007669"/>
    <property type="project" value="TreeGrafter"/>
</dbReference>
<accession>A0AA45R3H7</accession>
<dbReference type="GO" id="GO:0030976">
    <property type="term" value="F:thiamine pyrophosphate binding"/>
    <property type="evidence" value="ECO:0007669"/>
    <property type="project" value="InterPro"/>
</dbReference>
<evidence type="ECO:0000256" key="3">
    <source>
        <dbReference type="RuleBase" id="RU362132"/>
    </source>
</evidence>
<dbReference type="EMBL" id="CP073249">
    <property type="protein sequence ID" value="QUF03769.1"/>
    <property type="molecule type" value="Genomic_DNA"/>
</dbReference>
<gene>
    <name evidence="7" type="ORF">KCV87_31115</name>
</gene>
<dbReference type="PANTHER" id="PTHR18968:SF13">
    <property type="entry name" value="ACETOLACTATE SYNTHASE CATALYTIC SUBUNIT, MITOCHONDRIAL"/>
    <property type="match status" value="1"/>
</dbReference>
<feature type="domain" description="Thiamine pyrophosphate enzyme TPP-binding" evidence="5">
    <location>
        <begin position="383"/>
        <end position="535"/>
    </location>
</feature>
<dbReference type="InterPro" id="IPR011766">
    <property type="entry name" value="TPP_enzyme_TPP-bd"/>
</dbReference>
<dbReference type="CDD" id="cd07035">
    <property type="entry name" value="TPP_PYR_POX_like"/>
    <property type="match status" value="1"/>
</dbReference>
<dbReference type="InterPro" id="IPR045229">
    <property type="entry name" value="TPP_enz"/>
</dbReference>
<proteinExistence type="inferred from homology"/>
<dbReference type="GO" id="GO:0000287">
    <property type="term" value="F:magnesium ion binding"/>
    <property type="evidence" value="ECO:0007669"/>
    <property type="project" value="InterPro"/>
</dbReference>
<dbReference type="GO" id="GO:0009099">
    <property type="term" value="P:L-valine biosynthetic process"/>
    <property type="evidence" value="ECO:0007669"/>
    <property type="project" value="TreeGrafter"/>
</dbReference>
<evidence type="ECO:0000259" key="5">
    <source>
        <dbReference type="Pfam" id="PF02775"/>
    </source>
</evidence>
<protein>
    <submittedName>
        <fullName evidence="7">Thiamine pyrophosphate-binding protein</fullName>
    </submittedName>
</protein>
<dbReference type="Pfam" id="PF02775">
    <property type="entry name" value="TPP_enzyme_C"/>
    <property type="match status" value="1"/>
</dbReference>
<dbReference type="AlphaFoldDB" id="A0AA45R3H7"/>
<evidence type="ECO:0000256" key="2">
    <source>
        <dbReference type="ARBA" id="ARBA00023052"/>
    </source>
</evidence>
<dbReference type="Pfam" id="PF02776">
    <property type="entry name" value="TPP_enzyme_N"/>
    <property type="match status" value="1"/>
</dbReference>
<evidence type="ECO:0000256" key="1">
    <source>
        <dbReference type="ARBA" id="ARBA00007812"/>
    </source>
</evidence>
<dbReference type="SUPFAM" id="SSF52518">
    <property type="entry name" value="Thiamin diphosphate-binding fold (THDP-binding)"/>
    <property type="match status" value="2"/>
</dbReference>
<organism evidence="7 8">
    <name type="scientific">Actinosynnema pretiosum subsp. pretiosum</name>
    <dbReference type="NCBI Taxonomy" id="103721"/>
    <lineage>
        <taxon>Bacteria</taxon>
        <taxon>Bacillati</taxon>
        <taxon>Actinomycetota</taxon>
        <taxon>Actinomycetes</taxon>
        <taxon>Pseudonocardiales</taxon>
        <taxon>Pseudonocardiaceae</taxon>
        <taxon>Actinosynnema</taxon>
    </lineage>
</organism>
<dbReference type="InterPro" id="IPR029035">
    <property type="entry name" value="DHS-like_NAD/FAD-binding_dom"/>
</dbReference>
<dbReference type="SUPFAM" id="SSF52467">
    <property type="entry name" value="DHS-like NAD/FAD-binding domain"/>
    <property type="match status" value="1"/>
</dbReference>
<dbReference type="GO" id="GO:0009097">
    <property type="term" value="P:isoleucine biosynthetic process"/>
    <property type="evidence" value="ECO:0007669"/>
    <property type="project" value="TreeGrafter"/>
</dbReference>
<feature type="domain" description="Thiamine pyrophosphate enzyme central" evidence="4">
    <location>
        <begin position="192"/>
        <end position="327"/>
    </location>
</feature>
<dbReference type="CDD" id="cd00568">
    <property type="entry name" value="TPP_enzymes"/>
    <property type="match status" value="1"/>
</dbReference>
<dbReference type="GO" id="GO:0003984">
    <property type="term" value="F:acetolactate synthase activity"/>
    <property type="evidence" value="ECO:0007669"/>
    <property type="project" value="TreeGrafter"/>
</dbReference>
<evidence type="ECO:0000259" key="6">
    <source>
        <dbReference type="Pfam" id="PF02776"/>
    </source>
</evidence>
<dbReference type="GO" id="GO:0050660">
    <property type="term" value="F:flavin adenine dinucleotide binding"/>
    <property type="evidence" value="ECO:0007669"/>
    <property type="project" value="TreeGrafter"/>
</dbReference>
<dbReference type="InterPro" id="IPR029061">
    <property type="entry name" value="THDP-binding"/>
</dbReference>
<comment type="similarity">
    <text evidence="1 3">Belongs to the TPP enzyme family.</text>
</comment>
<dbReference type="Gene3D" id="3.40.50.970">
    <property type="match status" value="2"/>
</dbReference>
<evidence type="ECO:0000313" key="8">
    <source>
        <dbReference type="Proteomes" id="UP000677152"/>
    </source>
</evidence>
<dbReference type="Gene3D" id="3.40.50.1220">
    <property type="entry name" value="TPP-binding domain"/>
    <property type="match status" value="1"/>
</dbReference>
<reference evidence="7" key="1">
    <citation type="submission" date="2021-04" db="EMBL/GenBank/DDBJ databases">
        <title>Genomic sequence of Actinosynnema pretiosum subsp. pretiosum ATCC 31280 (C-14919).</title>
        <authorList>
            <person name="Bai L."/>
            <person name="Wang X."/>
            <person name="Xiao Y."/>
        </authorList>
    </citation>
    <scope>NUCLEOTIDE SEQUENCE</scope>
    <source>
        <strain evidence="7">ATCC 31280</strain>
    </source>
</reference>